<name>A0AC61DF24_9FIRM</name>
<gene>
    <name evidence="1" type="ORF">CS063_05025</name>
</gene>
<dbReference type="Proteomes" id="UP000224460">
    <property type="component" value="Unassembled WGS sequence"/>
</dbReference>
<proteinExistence type="predicted"/>
<sequence>MEWFKKFMQGRYGVDQLSIFLLLLSLPLSLILAFIDFPYLSLITYVPLILCYLRIFSKNISKRQQENFRFLRYWYPTKKKALGYWSRLKGMKTHRYYHCPQCKQALRVPKGRGNIRITCPKCKAEFSKRT</sequence>
<keyword evidence="2" id="KW-1185">Reference proteome</keyword>
<reference evidence="1" key="1">
    <citation type="submission" date="2017-10" db="EMBL/GenBank/DDBJ databases">
        <title>Genome sequence of cellulolytic Lachnospiraceae bacterium XHS1971 isolated from hotspring sediment.</title>
        <authorList>
            <person name="Vasudevan G."/>
            <person name="Joshi A.J."/>
            <person name="Hivarkar S."/>
            <person name="Lanjekar V.B."/>
            <person name="Dhakephalkar P.K."/>
            <person name="Dagar S."/>
        </authorList>
    </citation>
    <scope>NUCLEOTIDE SEQUENCE</scope>
    <source>
        <strain evidence="1">XHS1971</strain>
    </source>
</reference>
<comment type="caution">
    <text evidence="1">The sequence shown here is derived from an EMBL/GenBank/DDBJ whole genome shotgun (WGS) entry which is preliminary data.</text>
</comment>
<evidence type="ECO:0000313" key="1">
    <source>
        <dbReference type="EMBL" id="PHV71413.1"/>
    </source>
</evidence>
<organism evidence="1 2">
    <name type="scientific">Sporanaerobium hydrogeniformans</name>
    <dbReference type="NCBI Taxonomy" id="3072179"/>
    <lineage>
        <taxon>Bacteria</taxon>
        <taxon>Bacillati</taxon>
        <taxon>Bacillota</taxon>
        <taxon>Clostridia</taxon>
        <taxon>Lachnospirales</taxon>
        <taxon>Lachnospiraceae</taxon>
        <taxon>Sporanaerobium</taxon>
    </lineage>
</organism>
<dbReference type="EMBL" id="PEDL01000003">
    <property type="protein sequence ID" value="PHV71413.1"/>
    <property type="molecule type" value="Genomic_DNA"/>
</dbReference>
<evidence type="ECO:0000313" key="2">
    <source>
        <dbReference type="Proteomes" id="UP000224460"/>
    </source>
</evidence>
<accession>A0AC61DF24</accession>
<protein>
    <submittedName>
        <fullName evidence="1">Uncharacterized protein</fullName>
    </submittedName>
</protein>